<name>A0A6I4WBA1_9ACTN</name>
<feature type="region of interest" description="Disordered" evidence="2">
    <location>
        <begin position="1"/>
        <end position="23"/>
    </location>
</feature>
<dbReference type="SMART" id="SM01012">
    <property type="entry name" value="ANTAR"/>
    <property type="match status" value="1"/>
</dbReference>
<dbReference type="Gene3D" id="3.30.450.20">
    <property type="entry name" value="PAS domain"/>
    <property type="match status" value="2"/>
</dbReference>
<dbReference type="InterPro" id="IPR036388">
    <property type="entry name" value="WH-like_DNA-bd_sf"/>
</dbReference>
<evidence type="ECO:0000259" key="3">
    <source>
        <dbReference type="PROSITE" id="PS50113"/>
    </source>
</evidence>
<dbReference type="Pfam" id="PF07228">
    <property type="entry name" value="SpoIIE"/>
    <property type="match status" value="1"/>
</dbReference>
<dbReference type="EMBL" id="WUTW01000011">
    <property type="protein sequence ID" value="MXQ68199.1"/>
    <property type="molecule type" value="Genomic_DNA"/>
</dbReference>
<reference evidence="6 7" key="1">
    <citation type="submission" date="2019-12" db="EMBL/GenBank/DDBJ databases">
        <title>Nocardia macrotermitis sp. nov. and Nocardia aurantia sp. nov., isolated from the gut of the fungus growing-termite Macrotermes natalensis.</title>
        <authorList>
            <person name="Christine B."/>
            <person name="Rene B."/>
        </authorList>
    </citation>
    <scope>NUCLEOTIDE SEQUENCE [LARGE SCALE GENOMIC DNA]</scope>
    <source>
        <strain evidence="6 7">DSM 102126</strain>
    </source>
</reference>
<protein>
    <submittedName>
        <fullName evidence="6">SpoIIE family protein phosphatase</fullName>
    </submittedName>
</protein>
<dbReference type="RefSeq" id="WP_161106386.1">
    <property type="nucleotide sequence ID" value="NZ_JBHLYI010000014.1"/>
</dbReference>
<feature type="domain" description="PPM-type phosphatase" evidence="5">
    <location>
        <begin position="427"/>
        <end position="634"/>
    </location>
</feature>
<feature type="domain" description="PAC" evidence="3">
    <location>
        <begin position="335"/>
        <end position="387"/>
    </location>
</feature>
<dbReference type="InterPro" id="IPR036457">
    <property type="entry name" value="PPM-type-like_dom_sf"/>
</dbReference>
<keyword evidence="1" id="KW-0378">Hydrolase</keyword>
<evidence type="ECO:0000313" key="6">
    <source>
        <dbReference type="EMBL" id="MXQ68199.1"/>
    </source>
</evidence>
<dbReference type="SUPFAM" id="SSF55785">
    <property type="entry name" value="PYP-like sensor domain (PAS domain)"/>
    <property type="match status" value="2"/>
</dbReference>
<dbReference type="Pfam" id="PF08447">
    <property type="entry name" value="PAS_3"/>
    <property type="match status" value="1"/>
</dbReference>
<comment type="caution">
    <text evidence="6">The sequence shown here is derived from an EMBL/GenBank/DDBJ whole genome shotgun (WGS) entry which is preliminary data.</text>
</comment>
<dbReference type="Pfam" id="PF03861">
    <property type="entry name" value="ANTAR"/>
    <property type="match status" value="1"/>
</dbReference>
<dbReference type="InterPro" id="IPR035965">
    <property type="entry name" value="PAS-like_dom_sf"/>
</dbReference>
<sequence>MSADDGTPPADEGSADARSADLSDLRGAVRDRALIAEARGALASRLGVPPGEALQHLIWLARDMDLELAEAAALVARAPGGEESTPDVPPTPAPEVEESLNARPPGEKDREEVLRSVTAANTSGDAETIAALPEDVHARAVLDATLDSAAHLVPVRRDDGRVYDFLYADLNDTARDLFGRGADELRGRRLLRMDPGTALSGLFDAFVNVLEKGEPYHGGPLVYSTAQEGVSKSSRMTVRVVRVPTGICQTWRYHFEEDRARRRLNRVERLGRLGFGEWDLISGEVEWSTQMAANYGVSVSEAPPSPGDLAKVVAPADIPLVEDALQTLFTRLEPVEVEHRVALSGGRYRSLWVFAEPVLDSGGLPVSVNIVSQDITRRRRIERALTQTRRQMQRQQARTAEQQRLAVTLRRAILPDDNDVRQLPGLRVAVRSLAAETAARIGGDWFATRELPDGTGLFAIGDVAGHGLPAAEAMARSRNGLLGLASTGEPPGRLVGWLNELVNDTEPTTGTALVGRYDPDGNTLGWASAGHLPPILLRGGTAVQLQGEPDPMLGAVAGVEYTTHEIRLYPDDIVFLYTDGLVERRDADLTDGINRLTDLLRESPADLAQVMDRALTGMRPDRSADDTTLFAVRVE</sequence>
<dbReference type="InterPro" id="IPR001932">
    <property type="entry name" value="PPM-type_phosphatase-like_dom"/>
</dbReference>
<dbReference type="InterPro" id="IPR005561">
    <property type="entry name" value="ANTAR"/>
</dbReference>
<dbReference type="AlphaFoldDB" id="A0A6I4WBA1"/>
<dbReference type="GO" id="GO:0003723">
    <property type="term" value="F:RNA binding"/>
    <property type="evidence" value="ECO:0007669"/>
    <property type="project" value="InterPro"/>
</dbReference>
<dbReference type="PANTHER" id="PTHR43156:SF2">
    <property type="entry name" value="STAGE II SPORULATION PROTEIN E"/>
    <property type="match status" value="1"/>
</dbReference>
<feature type="region of interest" description="Disordered" evidence="2">
    <location>
        <begin position="78"/>
        <end position="110"/>
    </location>
</feature>
<keyword evidence="7" id="KW-1185">Reference proteome</keyword>
<evidence type="ECO:0000259" key="4">
    <source>
        <dbReference type="PROSITE" id="PS50921"/>
    </source>
</evidence>
<dbReference type="PROSITE" id="PS51746">
    <property type="entry name" value="PPM_2"/>
    <property type="match status" value="1"/>
</dbReference>
<dbReference type="InterPro" id="IPR052016">
    <property type="entry name" value="Bact_Sigma-Reg"/>
</dbReference>
<dbReference type="GO" id="GO:0016791">
    <property type="term" value="F:phosphatase activity"/>
    <property type="evidence" value="ECO:0007669"/>
    <property type="project" value="TreeGrafter"/>
</dbReference>
<evidence type="ECO:0000256" key="2">
    <source>
        <dbReference type="SAM" id="MobiDB-lite"/>
    </source>
</evidence>
<gene>
    <name evidence="6" type="ORF">GQ466_29700</name>
</gene>
<dbReference type="InterPro" id="IPR013655">
    <property type="entry name" value="PAS_fold_3"/>
</dbReference>
<dbReference type="SUPFAM" id="SSF81606">
    <property type="entry name" value="PP2C-like"/>
    <property type="match status" value="1"/>
</dbReference>
<evidence type="ECO:0000313" key="7">
    <source>
        <dbReference type="Proteomes" id="UP000431901"/>
    </source>
</evidence>
<dbReference type="PANTHER" id="PTHR43156">
    <property type="entry name" value="STAGE II SPORULATION PROTEIN E-RELATED"/>
    <property type="match status" value="1"/>
</dbReference>
<dbReference type="Proteomes" id="UP000431901">
    <property type="component" value="Unassembled WGS sequence"/>
</dbReference>
<organism evidence="6 7">
    <name type="scientific">Actinomadura rayongensis</name>
    <dbReference type="NCBI Taxonomy" id="1429076"/>
    <lineage>
        <taxon>Bacteria</taxon>
        <taxon>Bacillati</taxon>
        <taxon>Actinomycetota</taxon>
        <taxon>Actinomycetes</taxon>
        <taxon>Streptosporangiales</taxon>
        <taxon>Thermomonosporaceae</taxon>
        <taxon>Actinomadura</taxon>
    </lineage>
</organism>
<dbReference type="OrthoDB" id="7943561at2"/>
<evidence type="ECO:0000259" key="5">
    <source>
        <dbReference type="PROSITE" id="PS51746"/>
    </source>
</evidence>
<dbReference type="PROSITE" id="PS50921">
    <property type="entry name" value="ANTAR"/>
    <property type="match status" value="1"/>
</dbReference>
<feature type="domain" description="ANTAR" evidence="4">
    <location>
        <begin position="15"/>
        <end position="76"/>
    </location>
</feature>
<dbReference type="SMART" id="SM00331">
    <property type="entry name" value="PP2C_SIG"/>
    <property type="match status" value="1"/>
</dbReference>
<evidence type="ECO:0000256" key="1">
    <source>
        <dbReference type="ARBA" id="ARBA00022801"/>
    </source>
</evidence>
<proteinExistence type="predicted"/>
<dbReference type="InterPro" id="IPR000700">
    <property type="entry name" value="PAS-assoc_C"/>
</dbReference>
<dbReference type="Gene3D" id="3.60.40.10">
    <property type="entry name" value="PPM-type phosphatase domain"/>
    <property type="match status" value="1"/>
</dbReference>
<accession>A0A6I4WBA1</accession>
<dbReference type="Gene3D" id="1.10.10.10">
    <property type="entry name" value="Winged helix-like DNA-binding domain superfamily/Winged helix DNA-binding domain"/>
    <property type="match status" value="1"/>
</dbReference>
<dbReference type="PROSITE" id="PS50113">
    <property type="entry name" value="PAC"/>
    <property type="match status" value="1"/>
</dbReference>